<feature type="signal peptide" evidence="2">
    <location>
        <begin position="1"/>
        <end position="25"/>
    </location>
</feature>
<proteinExistence type="predicted"/>
<evidence type="ECO:0000256" key="2">
    <source>
        <dbReference type="SAM" id="SignalP"/>
    </source>
</evidence>
<name>A0A4P7NE13_PYROR</name>
<evidence type="ECO:0000256" key="1">
    <source>
        <dbReference type="SAM" id="MobiDB-lite"/>
    </source>
</evidence>
<accession>A0A4P7NE13</accession>
<reference evidence="3 4" key="1">
    <citation type="journal article" date="2019" name="Mol. Biol. Evol.">
        <title>Blast fungal genomes show frequent chromosomal changes, gene gains and losses, and effector gene turnover.</title>
        <authorList>
            <person name="Gomez Luciano L.B."/>
            <person name="Jason Tsai I."/>
            <person name="Chuma I."/>
            <person name="Tosa Y."/>
            <person name="Chen Y.H."/>
            <person name="Li J.Y."/>
            <person name="Li M.Y."/>
            <person name="Jade Lu M.Y."/>
            <person name="Nakayashiki H."/>
            <person name="Li W.H."/>
        </authorList>
    </citation>
    <scope>NUCLEOTIDE SEQUENCE [LARGE SCALE GENOMIC DNA]</scope>
    <source>
        <strain evidence="3">MZ5-1-6</strain>
    </source>
</reference>
<dbReference type="AlphaFoldDB" id="A0A4P7NE13"/>
<gene>
    <name evidence="3" type="ORF">PoMZ_04990</name>
</gene>
<organism evidence="3 4">
    <name type="scientific">Pyricularia oryzae</name>
    <name type="common">Rice blast fungus</name>
    <name type="synonym">Magnaporthe oryzae</name>
    <dbReference type="NCBI Taxonomy" id="318829"/>
    <lineage>
        <taxon>Eukaryota</taxon>
        <taxon>Fungi</taxon>
        <taxon>Dikarya</taxon>
        <taxon>Ascomycota</taxon>
        <taxon>Pezizomycotina</taxon>
        <taxon>Sordariomycetes</taxon>
        <taxon>Sordariomycetidae</taxon>
        <taxon>Magnaporthales</taxon>
        <taxon>Pyriculariaceae</taxon>
        <taxon>Pyricularia</taxon>
    </lineage>
</organism>
<feature type="compositionally biased region" description="Low complexity" evidence="1">
    <location>
        <begin position="101"/>
        <end position="115"/>
    </location>
</feature>
<dbReference type="Proteomes" id="UP000294847">
    <property type="component" value="Chromosome 3"/>
</dbReference>
<sequence length="291" mass="31160">MYIFNLHSTVIIFSISHTLIHSAFATPVPRLQVSPAEFDQFGYELPQQKMATGANPSGLRQPAVSNLAGGVVNKQQPGLTTASGAMQRPAAQNKPPPAGPQPQKTTTTTGTANGGMPSQPLPATGLTDVTSLRKELVIDPGIFKSLFYHPGPKEMLGEMPVMFITHIRGFEPDKAFSDAAVLMTNDQVVNKFRGPDFGLPATIIPKLKYYKIETSTAPPSAGSVKAKTVYALVDLESHMRKVIGAELPLVSEDIVIASDMTLVDVEYKADTMGKLVGDMSRGIKKGLQPGM</sequence>
<feature type="compositionally biased region" description="Polar residues" evidence="1">
    <location>
        <begin position="73"/>
        <end position="84"/>
    </location>
</feature>
<evidence type="ECO:0000313" key="4">
    <source>
        <dbReference type="Proteomes" id="UP000294847"/>
    </source>
</evidence>
<evidence type="ECO:0000313" key="3">
    <source>
        <dbReference type="EMBL" id="QBZ60020.1"/>
    </source>
</evidence>
<keyword evidence="2" id="KW-0732">Signal</keyword>
<feature type="chain" id="PRO_5020856782" evidence="2">
    <location>
        <begin position="26"/>
        <end position="291"/>
    </location>
</feature>
<dbReference type="EMBL" id="CP034206">
    <property type="protein sequence ID" value="QBZ60020.1"/>
    <property type="molecule type" value="Genomic_DNA"/>
</dbReference>
<feature type="region of interest" description="Disordered" evidence="1">
    <location>
        <begin position="73"/>
        <end position="125"/>
    </location>
</feature>
<protein>
    <submittedName>
        <fullName evidence="3">Uncharacterized protein</fullName>
    </submittedName>
</protein>